<feature type="chain" id="PRO_5021998757" description="Six-hairpin glycosidase" evidence="1">
    <location>
        <begin position="24"/>
        <end position="622"/>
    </location>
</feature>
<gene>
    <name evidence="4" type="ORF">AAE02nite_20810</name>
</gene>
<comment type="caution">
    <text evidence="4">The sequence shown here is derived from an EMBL/GenBank/DDBJ whole genome shotgun (WGS) entry which is preliminary data.</text>
</comment>
<evidence type="ECO:0000256" key="1">
    <source>
        <dbReference type="SAM" id="SignalP"/>
    </source>
</evidence>
<evidence type="ECO:0000313" key="5">
    <source>
        <dbReference type="Proteomes" id="UP000321532"/>
    </source>
</evidence>
<organism evidence="4 5">
    <name type="scientific">Adhaeribacter aerolatus</name>
    <dbReference type="NCBI Taxonomy" id="670289"/>
    <lineage>
        <taxon>Bacteria</taxon>
        <taxon>Pseudomonadati</taxon>
        <taxon>Bacteroidota</taxon>
        <taxon>Cytophagia</taxon>
        <taxon>Cytophagales</taxon>
        <taxon>Hymenobacteraceae</taxon>
        <taxon>Adhaeribacter</taxon>
    </lineage>
</organism>
<keyword evidence="1" id="KW-0732">Signal</keyword>
<feature type="signal peptide" evidence="1">
    <location>
        <begin position="1"/>
        <end position="23"/>
    </location>
</feature>
<sequence length="622" mass="69927">MMHIFKKISVVACLGLGLITVQAQDTVRYTGQTLSNVDYHHGQLSPAVGVHNIQVFRANREHPELAGGLNWTYNHAPMLAYWNNTFYLEFLSNPVGEHVPPGQTLLLTSKDGYSWSKPTVIFPPYRIPDGWKKEGYPGVAKDLDAVMHQRMGFFVSKKNRLLALAYYGIAMDAKDDPNDGKGIGRVVREILPNGKYGPIYFIRHNSTWDQKKSSYPFYTTSKDKGFVAACNELLANPLMMQQWVEEADRNDQLIPLKREIKAFNYYHLPDGRVVGLWKHALTSISKDGGKSWQYNPIRAPHFVNSNAKIWGQKTSDGRYATVYNPSEFRWPLAISTSANGLDYTNLLLVNGEITRMRYGGNYKSYGPQYVRGIVEGNGTPPDGKMWVTYSMNKEDMWVSSIPVPVKEKAEGPANEVFNLMPNGKELKEWNIYSALWAPAQIEKTADGTKALALKDWDLFEYAKAERVIPVAKKVTAEFSITPSQNDKGQLNIEFQDGKGNAAVRMIFDADGSLKTKAGYRNSNLTQYEAGKQYDVKVDLNVDTRSYVVTVNGKTIGTRIFFAPVPSIERIVFRTGEVRRFPDADTPTDQNYDVPKAGEKDQLAAFYIKSLKTSGAPLETTSR</sequence>
<name>A0A512AY21_9BACT</name>
<dbReference type="Proteomes" id="UP000321532">
    <property type="component" value="Unassembled WGS sequence"/>
</dbReference>
<dbReference type="AlphaFoldDB" id="A0A512AY21"/>
<reference evidence="4 5" key="1">
    <citation type="submission" date="2019-07" db="EMBL/GenBank/DDBJ databases">
        <title>Whole genome shotgun sequence of Adhaeribacter aerolatus NBRC 106133.</title>
        <authorList>
            <person name="Hosoyama A."/>
            <person name="Uohara A."/>
            <person name="Ohji S."/>
            <person name="Ichikawa N."/>
        </authorList>
    </citation>
    <scope>NUCLEOTIDE SEQUENCE [LARGE SCALE GENOMIC DNA]</scope>
    <source>
        <strain evidence="4 5">NBRC 106133</strain>
    </source>
</reference>
<feature type="domain" description="BT-1020-like structural beta-sandwich" evidence="2">
    <location>
        <begin position="429"/>
        <end position="589"/>
    </location>
</feature>
<evidence type="ECO:0000313" key="4">
    <source>
        <dbReference type="EMBL" id="GEO04417.1"/>
    </source>
</evidence>
<evidence type="ECO:0000259" key="2">
    <source>
        <dbReference type="Pfam" id="PF22585"/>
    </source>
</evidence>
<accession>A0A512AY21</accession>
<dbReference type="InterPro" id="IPR054490">
    <property type="entry name" value="BT_1020-like_b-sandwich_1"/>
</dbReference>
<dbReference type="RefSeq" id="WP_218033464.1">
    <property type="nucleotide sequence ID" value="NZ_BJYS01000014.1"/>
</dbReference>
<dbReference type="InterPro" id="IPR056425">
    <property type="entry name" value="Beta-prop_BT_1020"/>
</dbReference>
<evidence type="ECO:0000259" key="3">
    <source>
        <dbReference type="Pfam" id="PF24067"/>
    </source>
</evidence>
<protein>
    <recommendedName>
        <fullName evidence="6">Six-hairpin glycosidase</fullName>
    </recommendedName>
</protein>
<dbReference type="Pfam" id="PF24067">
    <property type="entry name" value="Beta-prop_BT_1020"/>
    <property type="match status" value="1"/>
</dbReference>
<keyword evidence="5" id="KW-1185">Reference proteome</keyword>
<dbReference type="InterPro" id="IPR036278">
    <property type="entry name" value="Sialidase_sf"/>
</dbReference>
<dbReference type="SUPFAM" id="SSF50939">
    <property type="entry name" value="Sialidases"/>
    <property type="match status" value="1"/>
</dbReference>
<evidence type="ECO:0008006" key="6">
    <source>
        <dbReference type="Google" id="ProtNLM"/>
    </source>
</evidence>
<feature type="domain" description="BT-1020-like N-terminal beta-propeller" evidence="3">
    <location>
        <begin position="25"/>
        <end position="259"/>
    </location>
</feature>
<dbReference type="EMBL" id="BJYS01000014">
    <property type="protein sequence ID" value="GEO04417.1"/>
    <property type="molecule type" value="Genomic_DNA"/>
</dbReference>
<proteinExistence type="predicted"/>
<dbReference type="Pfam" id="PF22585">
    <property type="entry name" value="Sialidase-like_CBM"/>
    <property type="match status" value="1"/>
</dbReference>